<protein>
    <submittedName>
        <fullName evidence="2">Uncharacterized protein</fullName>
    </submittedName>
</protein>
<dbReference type="AlphaFoldDB" id="A0A1I7WE11"/>
<accession>A0A1I7WE11</accession>
<organism evidence="1 2">
    <name type="scientific">Heterorhabditis bacteriophora</name>
    <name type="common">Entomopathogenic nematode worm</name>
    <dbReference type="NCBI Taxonomy" id="37862"/>
    <lineage>
        <taxon>Eukaryota</taxon>
        <taxon>Metazoa</taxon>
        <taxon>Ecdysozoa</taxon>
        <taxon>Nematoda</taxon>
        <taxon>Chromadorea</taxon>
        <taxon>Rhabditida</taxon>
        <taxon>Rhabditina</taxon>
        <taxon>Rhabditomorpha</taxon>
        <taxon>Strongyloidea</taxon>
        <taxon>Heterorhabditidae</taxon>
        <taxon>Heterorhabditis</taxon>
    </lineage>
</organism>
<dbReference type="WBParaSite" id="Hba_03139">
    <property type="protein sequence ID" value="Hba_03139"/>
    <property type="gene ID" value="Hba_03139"/>
</dbReference>
<sequence length="37" mass="4272">MTHSMTMFLLRKSLSFFRSWQIASVTLRLFGSSPGCF</sequence>
<evidence type="ECO:0000313" key="2">
    <source>
        <dbReference type="WBParaSite" id="Hba_03139"/>
    </source>
</evidence>
<evidence type="ECO:0000313" key="1">
    <source>
        <dbReference type="Proteomes" id="UP000095283"/>
    </source>
</evidence>
<reference evidence="2" key="1">
    <citation type="submission" date="2016-11" db="UniProtKB">
        <authorList>
            <consortium name="WormBaseParasite"/>
        </authorList>
    </citation>
    <scope>IDENTIFICATION</scope>
</reference>
<dbReference type="Proteomes" id="UP000095283">
    <property type="component" value="Unplaced"/>
</dbReference>
<name>A0A1I7WE11_HETBA</name>
<proteinExistence type="predicted"/>
<keyword evidence="1" id="KW-1185">Reference proteome</keyword>